<sequence>MSIWVPPNGDNGKIDTESKETKHVQRRSKELGKAEEARSLAIEYVVSLGIRFDSHDKLRIQSNKYGAKTCS</sequence>
<keyword evidence="3" id="KW-1185">Reference proteome</keyword>
<feature type="compositionally biased region" description="Basic and acidic residues" evidence="1">
    <location>
        <begin position="12"/>
        <end position="32"/>
    </location>
</feature>
<evidence type="ECO:0000256" key="1">
    <source>
        <dbReference type="SAM" id="MobiDB-lite"/>
    </source>
</evidence>
<evidence type="ECO:0000313" key="2">
    <source>
        <dbReference type="EMBL" id="CAK7325238.1"/>
    </source>
</evidence>
<gene>
    <name evidence="2" type="ORF">DCAF_LOCUS2910</name>
</gene>
<feature type="region of interest" description="Disordered" evidence="1">
    <location>
        <begin position="1"/>
        <end position="32"/>
    </location>
</feature>
<dbReference type="AlphaFoldDB" id="A0AAV1QVX2"/>
<organism evidence="2 3">
    <name type="scientific">Dovyalis caffra</name>
    <dbReference type="NCBI Taxonomy" id="77055"/>
    <lineage>
        <taxon>Eukaryota</taxon>
        <taxon>Viridiplantae</taxon>
        <taxon>Streptophyta</taxon>
        <taxon>Embryophyta</taxon>
        <taxon>Tracheophyta</taxon>
        <taxon>Spermatophyta</taxon>
        <taxon>Magnoliopsida</taxon>
        <taxon>eudicotyledons</taxon>
        <taxon>Gunneridae</taxon>
        <taxon>Pentapetalae</taxon>
        <taxon>rosids</taxon>
        <taxon>fabids</taxon>
        <taxon>Malpighiales</taxon>
        <taxon>Salicaceae</taxon>
        <taxon>Flacourtieae</taxon>
        <taxon>Dovyalis</taxon>
    </lineage>
</organism>
<dbReference type="Proteomes" id="UP001314170">
    <property type="component" value="Unassembled WGS sequence"/>
</dbReference>
<evidence type="ECO:0000313" key="3">
    <source>
        <dbReference type="Proteomes" id="UP001314170"/>
    </source>
</evidence>
<name>A0AAV1QVX2_9ROSI</name>
<protein>
    <submittedName>
        <fullName evidence="2">Uncharacterized protein</fullName>
    </submittedName>
</protein>
<dbReference type="EMBL" id="CAWUPB010000850">
    <property type="protein sequence ID" value="CAK7325238.1"/>
    <property type="molecule type" value="Genomic_DNA"/>
</dbReference>
<comment type="caution">
    <text evidence="2">The sequence shown here is derived from an EMBL/GenBank/DDBJ whole genome shotgun (WGS) entry which is preliminary data.</text>
</comment>
<accession>A0AAV1QVX2</accession>
<proteinExistence type="predicted"/>
<reference evidence="2 3" key="1">
    <citation type="submission" date="2024-01" db="EMBL/GenBank/DDBJ databases">
        <authorList>
            <person name="Waweru B."/>
        </authorList>
    </citation>
    <scope>NUCLEOTIDE SEQUENCE [LARGE SCALE GENOMIC DNA]</scope>
</reference>